<accession>A0ABQ0VL33</accession>
<evidence type="ECO:0000313" key="2">
    <source>
        <dbReference type="Proteomes" id="UP000321547"/>
    </source>
</evidence>
<organism evidence="1 2">
    <name type="scientific">Halolactibacillus halophilus</name>
    <dbReference type="NCBI Taxonomy" id="306540"/>
    <lineage>
        <taxon>Bacteria</taxon>
        <taxon>Bacillati</taxon>
        <taxon>Bacillota</taxon>
        <taxon>Bacilli</taxon>
        <taxon>Bacillales</taxon>
        <taxon>Bacillaceae</taxon>
        <taxon>Halolactibacillus</taxon>
    </lineage>
</organism>
<comment type="caution">
    <text evidence="1">The sequence shown here is derived from an EMBL/GenBank/DDBJ whole genome shotgun (WGS) entry which is preliminary data.</text>
</comment>
<reference evidence="1 2" key="1">
    <citation type="submission" date="2019-07" db="EMBL/GenBank/DDBJ databases">
        <title>Whole genome shotgun sequence of Halolactibacillus halophilus NBRC 100868.</title>
        <authorList>
            <person name="Hosoyama A."/>
            <person name="Uohara A."/>
            <person name="Ohji S."/>
            <person name="Ichikawa N."/>
        </authorList>
    </citation>
    <scope>NUCLEOTIDE SEQUENCE [LARGE SCALE GENOMIC DNA]</scope>
    <source>
        <strain evidence="1 2">NBRC 100868</strain>
    </source>
</reference>
<gene>
    <name evidence="1" type="ORF">HHA03_14100</name>
</gene>
<dbReference type="Proteomes" id="UP000321547">
    <property type="component" value="Unassembled WGS sequence"/>
</dbReference>
<keyword evidence="2" id="KW-1185">Reference proteome</keyword>
<proteinExistence type="predicted"/>
<name>A0ABQ0VL33_9BACI</name>
<dbReference type="EMBL" id="BJWI01000018">
    <property type="protein sequence ID" value="GEM01878.1"/>
    <property type="molecule type" value="Genomic_DNA"/>
</dbReference>
<protein>
    <submittedName>
        <fullName evidence="1">Uncharacterized protein</fullName>
    </submittedName>
</protein>
<sequence>MLEYEDNFLLIQTNPGLVNKQLYIQDIRSIEANEFKRILEEE</sequence>
<evidence type="ECO:0000313" key="1">
    <source>
        <dbReference type="EMBL" id="GEM01878.1"/>
    </source>
</evidence>